<sequence>MTRLTDDAGETSGNVLHRRSDSGNDDAYYGLRISCVPLRLSAHMTKLRRQDQATCLRRKETAAILVFIPSISLTLLIPRCFRNLVRASGRPCGTYLVPCPLPEYLSFPELDHWLDTFPNVSLASSGQSYNLAK</sequence>
<reference evidence="1" key="1">
    <citation type="submission" date="2018-11" db="EMBL/GenBank/DDBJ databases">
        <authorList>
            <consortium name="Pathogen Informatics"/>
        </authorList>
    </citation>
    <scope>NUCLEOTIDE SEQUENCE</scope>
</reference>
<comment type="caution">
    <text evidence="1">The sequence shown here is derived from an EMBL/GenBank/DDBJ whole genome shotgun (WGS) entry which is preliminary data.</text>
</comment>
<dbReference type="AlphaFoldDB" id="A0A448XQW0"/>
<evidence type="ECO:0000313" key="1">
    <source>
        <dbReference type="EMBL" id="VEL42604.1"/>
    </source>
</evidence>
<dbReference type="EMBL" id="CAAALY010275390">
    <property type="protein sequence ID" value="VEL42604.1"/>
    <property type="molecule type" value="Genomic_DNA"/>
</dbReference>
<evidence type="ECO:0000313" key="2">
    <source>
        <dbReference type="Proteomes" id="UP000784294"/>
    </source>
</evidence>
<keyword evidence="2" id="KW-1185">Reference proteome</keyword>
<organism evidence="1 2">
    <name type="scientific">Protopolystoma xenopodis</name>
    <dbReference type="NCBI Taxonomy" id="117903"/>
    <lineage>
        <taxon>Eukaryota</taxon>
        <taxon>Metazoa</taxon>
        <taxon>Spiralia</taxon>
        <taxon>Lophotrochozoa</taxon>
        <taxon>Platyhelminthes</taxon>
        <taxon>Monogenea</taxon>
        <taxon>Polyopisthocotylea</taxon>
        <taxon>Polystomatidea</taxon>
        <taxon>Polystomatidae</taxon>
        <taxon>Protopolystoma</taxon>
    </lineage>
</organism>
<accession>A0A448XQW0</accession>
<name>A0A448XQW0_9PLAT</name>
<gene>
    <name evidence="1" type="ORF">PXEA_LOCUS36044</name>
</gene>
<proteinExistence type="predicted"/>
<dbReference type="Proteomes" id="UP000784294">
    <property type="component" value="Unassembled WGS sequence"/>
</dbReference>
<protein>
    <submittedName>
        <fullName evidence="1">Uncharacterized protein</fullName>
    </submittedName>
</protein>